<dbReference type="Gene3D" id="3.40.50.300">
    <property type="entry name" value="P-loop containing nucleotide triphosphate hydrolases"/>
    <property type="match status" value="1"/>
</dbReference>
<reference evidence="5 6" key="1">
    <citation type="submission" date="2019-07" db="EMBL/GenBank/DDBJ databases">
        <title>Genomics analysis of Aphanomyces spp. identifies a new class of oomycete effector associated with host adaptation.</title>
        <authorList>
            <person name="Gaulin E."/>
        </authorList>
    </citation>
    <scope>NUCLEOTIDE SEQUENCE [LARGE SCALE GENOMIC DNA]</scope>
    <source>
        <strain evidence="5 6">ATCC 201684</strain>
    </source>
</reference>
<keyword evidence="3" id="KW-0964">Secreted</keyword>
<dbReference type="InterPro" id="IPR045379">
    <property type="entry name" value="Crinkler_N"/>
</dbReference>
<dbReference type="VEuPathDB" id="FungiDB:AeMF1_019494"/>
<evidence type="ECO:0000259" key="4">
    <source>
        <dbReference type="Pfam" id="PF20147"/>
    </source>
</evidence>
<protein>
    <recommendedName>
        <fullName evidence="4">Crinkler effector protein N-terminal domain-containing protein</fullName>
    </recommendedName>
</protein>
<dbReference type="InterPro" id="IPR027417">
    <property type="entry name" value="P-loop_NTPase"/>
</dbReference>
<accession>A0A6G0W4F1</accession>
<keyword evidence="6" id="KW-1185">Reference proteome</keyword>
<evidence type="ECO:0000256" key="3">
    <source>
        <dbReference type="ARBA" id="ARBA00022525"/>
    </source>
</evidence>
<gene>
    <name evidence="5" type="ORF">Ae201684_018746</name>
</gene>
<dbReference type="Pfam" id="PF20147">
    <property type="entry name" value="Crinkler"/>
    <property type="match status" value="1"/>
</dbReference>
<name>A0A6G0W4F1_9STRA</name>
<feature type="domain" description="Crinkler effector protein N-terminal" evidence="4">
    <location>
        <begin position="3"/>
        <end position="118"/>
    </location>
</feature>
<dbReference type="GO" id="GO:0005576">
    <property type="term" value="C:extracellular region"/>
    <property type="evidence" value="ECO:0007669"/>
    <property type="project" value="UniProtKB-SubCell"/>
</dbReference>
<proteinExistence type="predicted"/>
<comment type="caution">
    <text evidence="5">The sequence shown here is derived from an EMBL/GenBank/DDBJ whole genome shotgun (WGS) entry which is preliminary data.</text>
</comment>
<evidence type="ECO:0000313" key="6">
    <source>
        <dbReference type="Proteomes" id="UP000481153"/>
    </source>
</evidence>
<dbReference type="AlphaFoldDB" id="A0A6G0W4F1"/>
<dbReference type="GO" id="GO:0043657">
    <property type="term" value="C:host cell"/>
    <property type="evidence" value="ECO:0007669"/>
    <property type="project" value="UniProtKB-SubCell"/>
</dbReference>
<organism evidence="5 6">
    <name type="scientific">Aphanomyces euteiches</name>
    <dbReference type="NCBI Taxonomy" id="100861"/>
    <lineage>
        <taxon>Eukaryota</taxon>
        <taxon>Sar</taxon>
        <taxon>Stramenopiles</taxon>
        <taxon>Oomycota</taxon>
        <taxon>Saprolegniomycetes</taxon>
        <taxon>Saprolegniales</taxon>
        <taxon>Verrucalvaceae</taxon>
        <taxon>Aphanomyces</taxon>
    </lineage>
</organism>
<evidence type="ECO:0000313" key="5">
    <source>
        <dbReference type="EMBL" id="KAF0722025.1"/>
    </source>
</evidence>
<dbReference type="EMBL" id="VJMJ01000351">
    <property type="protein sequence ID" value="KAF0722025.1"/>
    <property type="molecule type" value="Genomic_DNA"/>
</dbReference>
<sequence length="606" mass="69741">MKSLTCVVVGDGNLFTVDIEDDKSVADLKQLIQTKVLLLMVYDMDRLALFAANKGNLWRESGEDWLRLDEPAVQLLKQKTQSEISDLLKESRKMHPTERLGDIFKCAPVEDVLHVLVQVVHPERLQLPLCTDDAQVKNLKFSAEHNYHDEISVGQCYKMAMLEIEGRSSLAFHEKTIYCRQDMKNMLEALDKMERGIRINGPPGMGKSITTWLWVCNQVKKGRSVLWIHLLDCVSERIIQLTPSGASLIVPNDKLSFVEDTEDDIIVLDGFTEDHVSLGWRAFETRTNAHRQTITISNVSIKTKDEEEEYLKRTCFDMTPWKLDEYFAAVENEAFFTSVQPYLGMYADMKTAIDHKFYFAGLSVRWMFGMNRSQVIQDIAKCFDHCPNSAIVLSYTSLPRSELSLNHLSCDQGPDRIRFFTSQYIARLAMDRIGLDVIYLAYYHARRLYTSKVTGWVVEMDFVHQLKDASGRCLEVVLHPQDSKVYQGSSIRRRDSKVFGQHLVCLRWSRNRLVLRFVQVKSATKCELKLEHVNALALKLRDDLNVNIHGIEVMVAVPSDLSMIDMSFQGDLSEWFVGDSDERWDPQRGKDQVKVVEFEKSFFFLT</sequence>
<evidence type="ECO:0000256" key="1">
    <source>
        <dbReference type="ARBA" id="ARBA00004340"/>
    </source>
</evidence>
<comment type="subcellular location">
    <subcellularLocation>
        <location evidence="1">Host cell</location>
    </subcellularLocation>
    <subcellularLocation>
        <location evidence="2">Secreted</location>
    </subcellularLocation>
</comment>
<dbReference type="VEuPathDB" id="FungiDB:AeMF1_019495"/>
<evidence type="ECO:0000256" key="2">
    <source>
        <dbReference type="ARBA" id="ARBA00004613"/>
    </source>
</evidence>
<dbReference type="Proteomes" id="UP000481153">
    <property type="component" value="Unassembled WGS sequence"/>
</dbReference>